<dbReference type="Gene3D" id="3.20.20.30">
    <property type="entry name" value="Luciferase-like domain"/>
    <property type="match status" value="1"/>
</dbReference>
<accession>A0ABW2HL09</accession>
<proteinExistence type="predicted"/>
<dbReference type="Pfam" id="PF00296">
    <property type="entry name" value="Bac_luciferase"/>
    <property type="match status" value="1"/>
</dbReference>
<keyword evidence="4" id="KW-0503">Monooxygenase</keyword>
<dbReference type="InterPro" id="IPR050172">
    <property type="entry name" value="SsuD_RutA_monooxygenase"/>
</dbReference>
<gene>
    <name evidence="6" type="ORF">ACFQS1_00105</name>
</gene>
<sequence length="255" mass="27683">MAIRYAVGLPTVGQFGDVNFLTDLAVAAEQHGWDGVHVWDHVLFHDRDWPVTSATVAAAAIAARTSRVRIIMTMTLPRRQAQDVAQDAAAIGELSGGRLTLLTILGSMDEEFTEFGLDPSPRARGRALDERLERMGELWSQWNVPRPPIWCGGLWPHRAGLRRAARYDGAMPIFENQRLRNVDPGDFAAAAAYVRERATGEPDLVLEGATGPATAAAQVAPYAAAGLTWWVEALGWWRGDRPAAAARVTQGPPAA</sequence>
<reference evidence="7" key="1">
    <citation type="journal article" date="2019" name="Int. J. Syst. Evol. Microbiol.">
        <title>The Global Catalogue of Microorganisms (GCM) 10K type strain sequencing project: providing services to taxonomists for standard genome sequencing and annotation.</title>
        <authorList>
            <consortium name="The Broad Institute Genomics Platform"/>
            <consortium name="The Broad Institute Genome Sequencing Center for Infectious Disease"/>
            <person name="Wu L."/>
            <person name="Ma J."/>
        </authorList>
    </citation>
    <scope>NUCLEOTIDE SEQUENCE [LARGE SCALE GENOMIC DNA]</scope>
    <source>
        <strain evidence="7">XZYJT-10</strain>
    </source>
</reference>
<evidence type="ECO:0000256" key="2">
    <source>
        <dbReference type="ARBA" id="ARBA00022643"/>
    </source>
</evidence>
<dbReference type="EMBL" id="JBHTBJ010000001">
    <property type="protein sequence ID" value="MFC7272366.1"/>
    <property type="molecule type" value="Genomic_DNA"/>
</dbReference>
<evidence type="ECO:0000256" key="4">
    <source>
        <dbReference type="ARBA" id="ARBA00023033"/>
    </source>
</evidence>
<evidence type="ECO:0000313" key="6">
    <source>
        <dbReference type="EMBL" id="MFC7272366.1"/>
    </source>
</evidence>
<protein>
    <submittedName>
        <fullName evidence="6">LLM class flavin-dependent oxidoreductase</fullName>
    </submittedName>
</protein>
<evidence type="ECO:0000256" key="1">
    <source>
        <dbReference type="ARBA" id="ARBA00022630"/>
    </source>
</evidence>
<keyword evidence="1" id="KW-0285">Flavoprotein</keyword>
<dbReference type="InterPro" id="IPR011251">
    <property type="entry name" value="Luciferase-like_dom"/>
</dbReference>
<evidence type="ECO:0000259" key="5">
    <source>
        <dbReference type="Pfam" id="PF00296"/>
    </source>
</evidence>
<evidence type="ECO:0000313" key="7">
    <source>
        <dbReference type="Proteomes" id="UP001596548"/>
    </source>
</evidence>
<keyword evidence="2" id="KW-0288">FMN</keyword>
<dbReference type="PANTHER" id="PTHR42847:SF4">
    <property type="entry name" value="ALKANESULFONATE MONOOXYGENASE-RELATED"/>
    <property type="match status" value="1"/>
</dbReference>
<keyword evidence="3" id="KW-0560">Oxidoreductase</keyword>
<dbReference type="Proteomes" id="UP001596548">
    <property type="component" value="Unassembled WGS sequence"/>
</dbReference>
<evidence type="ECO:0000256" key="3">
    <source>
        <dbReference type="ARBA" id="ARBA00023002"/>
    </source>
</evidence>
<feature type="domain" description="Luciferase-like" evidence="5">
    <location>
        <begin position="17"/>
        <end position="213"/>
    </location>
</feature>
<dbReference type="InterPro" id="IPR036661">
    <property type="entry name" value="Luciferase-like_sf"/>
</dbReference>
<keyword evidence="7" id="KW-1185">Reference proteome</keyword>
<organism evidence="6 7">
    <name type="scientific">Paractinoplanes rhizophilus</name>
    <dbReference type="NCBI Taxonomy" id="1416877"/>
    <lineage>
        <taxon>Bacteria</taxon>
        <taxon>Bacillati</taxon>
        <taxon>Actinomycetota</taxon>
        <taxon>Actinomycetes</taxon>
        <taxon>Micromonosporales</taxon>
        <taxon>Micromonosporaceae</taxon>
        <taxon>Paractinoplanes</taxon>
    </lineage>
</organism>
<name>A0ABW2HL09_9ACTN</name>
<dbReference type="RefSeq" id="WP_378963754.1">
    <property type="nucleotide sequence ID" value="NZ_JBHTBJ010000001.1"/>
</dbReference>
<dbReference type="SUPFAM" id="SSF51679">
    <property type="entry name" value="Bacterial luciferase-like"/>
    <property type="match status" value="1"/>
</dbReference>
<dbReference type="PANTHER" id="PTHR42847">
    <property type="entry name" value="ALKANESULFONATE MONOOXYGENASE"/>
    <property type="match status" value="1"/>
</dbReference>
<comment type="caution">
    <text evidence="6">The sequence shown here is derived from an EMBL/GenBank/DDBJ whole genome shotgun (WGS) entry which is preliminary data.</text>
</comment>